<dbReference type="InterPro" id="IPR008984">
    <property type="entry name" value="SMAD_FHA_dom_sf"/>
</dbReference>
<dbReference type="InterPro" id="IPR050923">
    <property type="entry name" value="Cell_Proc_Reg/RNA_Proc"/>
</dbReference>
<name>A0A3B0Y1I6_9ZZZZ</name>
<dbReference type="AlphaFoldDB" id="A0A3B0Y1I6"/>
<dbReference type="CDD" id="cd00060">
    <property type="entry name" value="FHA"/>
    <property type="match status" value="1"/>
</dbReference>
<dbReference type="PANTHER" id="PTHR23308">
    <property type="entry name" value="NUCLEAR INHIBITOR OF PROTEIN PHOSPHATASE-1"/>
    <property type="match status" value="1"/>
</dbReference>
<reference evidence="2" key="1">
    <citation type="submission" date="2018-06" db="EMBL/GenBank/DDBJ databases">
        <authorList>
            <person name="Zhirakovskaya E."/>
        </authorList>
    </citation>
    <scope>NUCLEOTIDE SEQUENCE</scope>
</reference>
<dbReference type="SMART" id="SM00240">
    <property type="entry name" value="FHA"/>
    <property type="match status" value="1"/>
</dbReference>
<gene>
    <name evidence="2" type="ORF">MNBD_GAMMA08-3180</name>
</gene>
<dbReference type="Gene3D" id="2.60.200.20">
    <property type="match status" value="1"/>
</dbReference>
<evidence type="ECO:0000313" key="2">
    <source>
        <dbReference type="EMBL" id="VAW62286.1"/>
    </source>
</evidence>
<dbReference type="EMBL" id="UOFH01000211">
    <property type="protein sequence ID" value="VAW62286.1"/>
    <property type="molecule type" value="Genomic_DNA"/>
</dbReference>
<dbReference type="Pfam" id="PF00498">
    <property type="entry name" value="FHA"/>
    <property type="match status" value="1"/>
</dbReference>
<dbReference type="PROSITE" id="PS50006">
    <property type="entry name" value="FHA_DOMAIN"/>
    <property type="match status" value="1"/>
</dbReference>
<feature type="domain" description="FHA" evidence="1">
    <location>
        <begin position="23"/>
        <end position="72"/>
    </location>
</feature>
<organism evidence="2">
    <name type="scientific">hydrothermal vent metagenome</name>
    <dbReference type="NCBI Taxonomy" id="652676"/>
    <lineage>
        <taxon>unclassified sequences</taxon>
        <taxon>metagenomes</taxon>
        <taxon>ecological metagenomes</taxon>
    </lineage>
</organism>
<sequence length="235" mass="25392">MATIQISFNGEIQSERPLNKETMSIGRKDDNDIHLDNLAVSSHHAKILTILNDSFIEDLNSTNGTFLNGTLVKKNPLSNGDIIKVGKHEIKYINDLASTRGDFEKTMVINPDSDGMPETEGSEEIDQSVGEIVAEIASSDGGKSNQQNAKIRLTSGANSGKELALTKVLTTLGKPGVQVAAITRRPTGYFLIHIDGGDNGKRPKVNGEEIGSTAHPLNDNDVLEVAAVKMTFFYE</sequence>
<accession>A0A3B0Y1I6</accession>
<proteinExistence type="predicted"/>
<dbReference type="InterPro" id="IPR000253">
    <property type="entry name" value="FHA_dom"/>
</dbReference>
<protein>
    <recommendedName>
        <fullName evidence="1">FHA domain-containing protein</fullName>
    </recommendedName>
</protein>
<evidence type="ECO:0000259" key="1">
    <source>
        <dbReference type="PROSITE" id="PS50006"/>
    </source>
</evidence>
<dbReference type="SUPFAM" id="SSF49879">
    <property type="entry name" value="SMAD/FHA domain"/>
    <property type="match status" value="2"/>
</dbReference>